<comment type="caution">
    <text evidence="1">The sequence shown here is derived from an EMBL/GenBank/DDBJ whole genome shotgun (WGS) entry which is preliminary data.</text>
</comment>
<name>A0A0F8ZAB2_9ZZZZ</name>
<protein>
    <submittedName>
        <fullName evidence="1">Uncharacterized protein</fullName>
    </submittedName>
</protein>
<proteinExistence type="predicted"/>
<evidence type="ECO:0000313" key="1">
    <source>
        <dbReference type="EMBL" id="KKK57016.1"/>
    </source>
</evidence>
<organism evidence="1">
    <name type="scientific">marine sediment metagenome</name>
    <dbReference type="NCBI Taxonomy" id="412755"/>
    <lineage>
        <taxon>unclassified sequences</taxon>
        <taxon>metagenomes</taxon>
        <taxon>ecological metagenomes</taxon>
    </lineage>
</organism>
<sequence length="139" mass="15668">MNGISLKGGAKIAVEHEHFREGVRILFWDDDTYYTCQFTAIPMTDETRAVNLNDPFFRMSNAEAQTLTEALHMAGFRPKEGQGTTSQIEALKENLNDLRGMVQIESSHVAQFFQVMGVRKVPVTEKESAKPDLDSEKTE</sequence>
<gene>
    <name evidence="1" type="ORF">LCGC14_3058750</name>
</gene>
<dbReference type="AlphaFoldDB" id="A0A0F8ZAB2"/>
<reference evidence="1" key="1">
    <citation type="journal article" date="2015" name="Nature">
        <title>Complex archaea that bridge the gap between prokaryotes and eukaryotes.</title>
        <authorList>
            <person name="Spang A."/>
            <person name="Saw J.H."/>
            <person name="Jorgensen S.L."/>
            <person name="Zaremba-Niedzwiedzka K."/>
            <person name="Martijn J."/>
            <person name="Lind A.E."/>
            <person name="van Eijk R."/>
            <person name="Schleper C."/>
            <person name="Guy L."/>
            <person name="Ettema T.J."/>
        </authorList>
    </citation>
    <scope>NUCLEOTIDE SEQUENCE</scope>
</reference>
<dbReference type="EMBL" id="LAZR01064703">
    <property type="protein sequence ID" value="KKK57016.1"/>
    <property type="molecule type" value="Genomic_DNA"/>
</dbReference>
<accession>A0A0F8ZAB2</accession>